<dbReference type="Proteomes" id="UP000070520">
    <property type="component" value="Unassembled WGS sequence"/>
</dbReference>
<evidence type="ECO:0000259" key="2">
    <source>
        <dbReference type="SMART" id="SM00507"/>
    </source>
</evidence>
<evidence type="ECO:0000313" key="4">
    <source>
        <dbReference type="Proteomes" id="UP000070520"/>
    </source>
</evidence>
<feature type="region of interest" description="Disordered" evidence="1">
    <location>
        <begin position="41"/>
        <end position="87"/>
    </location>
</feature>
<feature type="compositionally biased region" description="Basic and acidic residues" evidence="1">
    <location>
        <begin position="74"/>
        <end position="87"/>
    </location>
</feature>
<dbReference type="GO" id="GO:0004519">
    <property type="term" value="F:endonuclease activity"/>
    <property type="evidence" value="ECO:0007669"/>
    <property type="project" value="InterPro"/>
</dbReference>
<dbReference type="EMBL" id="LHXW01000077">
    <property type="protein sequence ID" value="KXA99025.1"/>
    <property type="molecule type" value="Genomic_DNA"/>
</dbReference>
<proteinExistence type="predicted"/>
<feature type="domain" description="HNH nuclease" evidence="2">
    <location>
        <begin position="16"/>
        <end position="67"/>
    </location>
</feature>
<dbReference type="CDD" id="cd00085">
    <property type="entry name" value="HNHc"/>
    <property type="match status" value="1"/>
</dbReference>
<reference evidence="3 4" key="1">
    <citation type="journal article" date="2016" name="Sci. Rep.">
        <title>Metabolic traits of an uncultured archaeal lineage -MSBL1- from brine pools of the Red Sea.</title>
        <authorList>
            <person name="Mwirichia R."/>
            <person name="Alam I."/>
            <person name="Rashid M."/>
            <person name="Vinu M."/>
            <person name="Ba-Alawi W."/>
            <person name="Anthony Kamau A."/>
            <person name="Kamanda Ngugi D."/>
            <person name="Goker M."/>
            <person name="Klenk H.P."/>
            <person name="Bajic V."/>
            <person name="Stingl U."/>
        </authorList>
    </citation>
    <scope>NUCLEOTIDE SEQUENCE [LARGE SCALE GENOMIC DNA]</scope>
    <source>
        <strain evidence="3">SCGC-AAA261C02</strain>
    </source>
</reference>
<name>A0A133UXX4_9EURY</name>
<sequence length="106" mass="12119">MGRWSKEDKKAIAKANNQTDMLGNYYCKRCGERLSLKNLEVDHKKPKSKGGKDNPANLQLLCPNCNRRKGAKKPRLEERKRDSWVEEVSKDLLGSSSELDEDSKLI</sequence>
<dbReference type="AlphaFoldDB" id="A0A133UXX4"/>
<protein>
    <recommendedName>
        <fullName evidence="2">HNH nuclease domain-containing protein</fullName>
    </recommendedName>
</protein>
<comment type="caution">
    <text evidence="3">The sequence shown here is derived from an EMBL/GenBank/DDBJ whole genome shotgun (WGS) entry which is preliminary data.</text>
</comment>
<gene>
    <name evidence="3" type="ORF">AKJ42_03860</name>
</gene>
<evidence type="ECO:0000313" key="3">
    <source>
        <dbReference type="EMBL" id="KXA99025.1"/>
    </source>
</evidence>
<dbReference type="InterPro" id="IPR002711">
    <property type="entry name" value="HNH"/>
</dbReference>
<dbReference type="GO" id="GO:0008270">
    <property type="term" value="F:zinc ion binding"/>
    <property type="evidence" value="ECO:0007669"/>
    <property type="project" value="InterPro"/>
</dbReference>
<dbReference type="Pfam" id="PF01844">
    <property type="entry name" value="HNH"/>
    <property type="match status" value="1"/>
</dbReference>
<dbReference type="InterPro" id="IPR052892">
    <property type="entry name" value="NA-targeting_endonuclease"/>
</dbReference>
<organism evidence="3 4">
    <name type="scientific">candidate division MSBL1 archaeon SCGC-AAA261C02</name>
    <dbReference type="NCBI Taxonomy" id="1698272"/>
    <lineage>
        <taxon>Archaea</taxon>
        <taxon>Methanobacteriati</taxon>
        <taxon>Methanobacteriota</taxon>
        <taxon>candidate division MSBL1</taxon>
    </lineage>
</organism>
<keyword evidence="4" id="KW-1185">Reference proteome</keyword>
<accession>A0A133UXX4</accession>
<dbReference type="GO" id="GO:0003676">
    <property type="term" value="F:nucleic acid binding"/>
    <property type="evidence" value="ECO:0007669"/>
    <property type="project" value="InterPro"/>
</dbReference>
<dbReference type="Gene3D" id="1.10.30.50">
    <property type="match status" value="1"/>
</dbReference>
<dbReference type="PANTHER" id="PTHR33877">
    <property type="entry name" value="SLL1193 PROTEIN"/>
    <property type="match status" value="1"/>
</dbReference>
<evidence type="ECO:0000256" key="1">
    <source>
        <dbReference type="SAM" id="MobiDB-lite"/>
    </source>
</evidence>
<dbReference type="SMART" id="SM00507">
    <property type="entry name" value="HNHc"/>
    <property type="match status" value="1"/>
</dbReference>
<dbReference type="InterPro" id="IPR003615">
    <property type="entry name" value="HNH_nuc"/>
</dbReference>
<dbReference type="PANTHER" id="PTHR33877:SF2">
    <property type="entry name" value="OS07G0170200 PROTEIN"/>
    <property type="match status" value="1"/>
</dbReference>